<sequence length="529" mass="55939">MRLRVALVATATLALVAPAVPSVAAAPAVAEGKHPQALVFGACPAEISTRYPALTCATLPVPLDYTRPHGATLSVLVTRHAAGNPAKRIGSLVVNPGGPGGSGAALAGSLSKPDATGFTRLDAAVLDSYDIIGFDPRGVWQSSPVSCAAPDHFGAPQPDPDAKASRTELWRLWSSYAKQCYAKNKTVLPHLGTVDVARDMDTIRAALGEQKLNYLGYSYGTYLGAVYGQLFPQRVGRMILDGNIDPAPKDMWYQAGLTQSAALQKRFDESYLPWVAKYDDVFHLGKDVATVRAAWTKTLTDFRTTPRGSVGGSELIGTAYGVMFSESGWIPFTQAISAYAVGGDDSMLADFAAPDLSADSEQANAIFNSVICVDSEWSRRRSTYEHDAAKLARTSQFAWYNIWTSGSACQSWGVAGPGRVKLTGKHLPGILLFNTIGDPATPYAGALKMHKALPSSVLVTEQDSGKHCVFSNPRAAVNPAVNAIGTKYLLTGELPSTDISVAGHPLPVPTPAAVAAGVDARPDLRSAIQ</sequence>
<keyword evidence="2 4" id="KW-0732">Signal</keyword>
<name>A0ABP4AUI5_9ACTN</name>
<evidence type="ECO:0000313" key="8">
    <source>
        <dbReference type="Proteomes" id="UP001500542"/>
    </source>
</evidence>
<dbReference type="InterPro" id="IPR051601">
    <property type="entry name" value="Serine_prot/Carboxylest_S33"/>
</dbReference>
<feature type="chain" id="PRO_5046613401" evidence="4">
    <location>
        <begin position="25"/>
        <end position="529"/>
    </location>
</feature>
<dbReference type="GO" id="GO:0016787">
    <property type="term" value="F:hydrolase activity"/>
    <property type="evidence" value="ECO:0007669"/>
    <property type="project" value="UniProtKB-KW"/>
</dbReference>
<evidence type="ECO:0000259" key="6">
    <source>
        <dbReference type="Pfam" id="PF08386"/>
    </source>
</evidence>
<evidence type="ECO:0000313" key="7">
    <source>
        <dbReference type="EMBL" id="GAA0940057.1"/>
    </source>
</evidence>
<accession>A0ABP4AUI5</accession>
<dbReference type="SUPFAM" id="SSF53474">
    <property type="entry name" value="alpha/beta-Hydrolases"/>
    <property type="match status" value="1"/>
</dbReference>
<proteinExistence type="inferred from homology"/>
<evidence type="ECO:0000256" key="4">
    <source>
        <dbReference type="SAM" id="SignalP"/>
    </source>
</evidence>
<dbReference type="RefSeq" id="WP_343969260.1">
    <property type="nucleotide sequence ID" value="NZ_BAAAHK010000007.1"/>
</dbReference>
<dbReference type="EMBL" id="BAAAHK010000007">
    <property type="protein sequence ID" value="GAA0940057.1"/>
    <property type="molecule type" value="Genomic_DNA"/>
</dbReference>
<dbReference type="PANTHER" id="PTHR43248:SF29">
    <property type="entry name" value="TRIPEPTIDYL AMINOPEPTIDASE"/>
    <property type="match status" value="1"/>
</dbReference>
<feature type="domain" description="AB hydrolase-1" evidence="5">
    <location>
        <begin position="92"/>
        <end position="296"/>
    </location>
</feature>
<dbReference type="Pfam" id="PF00561">
    <property type="entry name" value="Abhydrolase_1"/>
    <property type="match status" value="1"/>
</dbReference>
<keyword evidence="8" id="KW-1185">Reference proteome</keyword>
<dbReference type="InterPro" id="IPR029058">
    <property type="entry name" value="AB_hydrolase_fold"/>
</dbReference>
<reference evidence="8" key="1">
    <citation type="journal article" date="2019" name="Int. J. Syst. Evol. Microbiol.">
        <title>The Global Catalogue of Microorganisms (GCM) 10K type strain sequencing project: providing services to taxonomists for standard genome sequencing and annotation.</title>
        <authorList>
            <consortium name="The Broad Institute Genomics Platform"/>
            <consortium name="The Broad Institute Genome Sequencing Center for Infectious Disease"/>
            <person name="Wu L."/>
            <person name="Ma J."/>
        </authorList>
    </citation>
    <scope>NUCLEOTIDE SEQUENCE [LARGE SCALE GENOMIC DNA]</scope>
    <source>
        <strain evidence="8">JCM 10977</strain>
    </source>
</reference>
<dbReference type="Gene3D" id="3.40.50.1820">
    <property type="entry name" value="alpha/beta hydrolase"/>
    <property type="match status" value="1"/>
</dbReference>
<feature type="signal peptide" evidence="4">
    <location>
        <begin position="1"/>
        <end position="24"/>
    </location>
</feature>
<gene>
    <name evidence="7" type="ORF">GCM10009554_30430</name>
</gene>
<dbReference type="InterPro" id="IPR013595">
    <property type="entry name" value="Pept_S33_TAP-like_C"/>
</dbReference>
<dbReference type="InterPro" id="IPR000073">
    <property type="entry name" value="AB_hydrolase_1"/>
</dbReference>
<evidence type="ECO:0000256" key="3">
    <source>
        <dbReference type="ARBA" id="ARBA00022801"/>
    </source>
</evidence>
<dbReference type="PANTHER" id="PTHR43248">
    <property type="entry name" value="2-SUCCINYL-6-HYDROXY-2,4-CYCLOHEXADIENE-1-CARBOXYLATE SYNTHASE"/>
    <property type="match status" value="1"/>
</dbReference>
<organism evidence="7 8">
    <name type="scientific">Kribbella koreensis</name>
    <dbReference type="NCBI Taxonomy" id="57909"/>
    <lineage>
        <taxon>Bacteria</taxon>
        <taxon>Bacillati</taxon>
        <taxon>Actinomycetota</taxon>
        <taxon>Actinomycetes</taxon>
        <taxon>Propionibacteriales</taxon>
        <taxon>Kribbellaceae</taxon>
        <taxon>Kribbella</taxon>
    </lineage>
</organism>
<protein>
    <submittedName>
        <fullName evidence="7">Alpha/beta hydrolase</fullName>
    </submittedName>
</protein>
<dbReference type="Proteomes" id="UP001500542">
    <property type="component" value="Unassembled WGS sequence"/>
</dbReference>
<comment type="caution">
    <text evidence="7">The sequence shown here is derived from an EMBL/GenBank/DDBJ whole genome shotgun (WGS) entry which is preliminary data.</text>
</comment>
<evidence type="ECO:0000259" key="5">
    <source>
        <dbReference type="Pfam" id="PF00561"/>
    </source>
</evidence>
<keyword evidence="3 7" id="KW-0378">Hydrolase</keyword>
<comment type="similarity">
    <text evidence="1">Belongs to the peptidase S33 family.</text>
</comment>
<evidence type="ECO:0000256" key="2">
    <source>
        <dbReference type="ARBA" id="ARBA00022729"/>
    </source>
</evidence>
<evidence type="ECO:0000256" key="1">
    <source>
        <dbReference type="ARBA" id="ARBA00010088"/>
    </source>
</evidence>
<dbReference type="Pfam" id="PF08386">
    <property type="entry name" value="Abhydrolase_4"/>
    <property type="match status" value="1"/>
</dbReference>
<feature type="domain" description="Peptidase S33 tripeptidyl aminopeptidase-like C-terminal" evidence="6">
    <location>
        <begin position="399"/>
        <end position="499"/>
    </location>
</feature>